<dbReference type="AlphaFoldDB" id="A0ABD3HL75"/>
<dbReference type="SUPFAM" id="SSF56112">
    <property type="entry name" value="Protein kinase-like (PK-like)"/>
    <property type="match status" value="1"/>
</dbReference>
<name>A0ABD3HL75_9MARC</name>
<sequence length="176" mass="19969">MDFNTVRWFHEYGIVHMNLQPDHIVLTEPLHSSSSNFKIINFSKAAYVPDLVKYRNLSFNESVWFTPEALLVMAKHGKVEQDIRSLGRILHALMTGFYAVDREAVELHMPNRGLFDAHALDLLAKVGPPPLGPEEGDPKVMSMDEICNHPWLAGPPAKSKPLMISLKRERNASREK</sequence>
<dbReference type="PANTHER" id="PTHR44167:SF18">
    <property type="entry name" value="PROTEIN KINASE DOMAIN-CONTAINING PROTEIN"/>
    <property type="match status" value="1"/>
</dbReference>
<dbReference type="EMBL" id="JBJQOH010000003">
    <property type="protein sequence ID" value="KAL3692370.1"/>
    <property type="molecule type" value="Genomic_DNA"/>
</dbReference>
<dbReference type="Gene3D" id="1.10.510.10">
    <property type="entry name" value="Transferase(Phosphotransferase) domain 1"/>
    <property type="match status" value="1"/>
</dbReference>
<evidence type="ECO:0000256" key="1">
    <source>
        <dbReference type="SAM" id="MobiDB-lite"/>
    </source>
</evidence>
<dbReference type="Proteomes" id="UP001633002">
    <property type="component" value="Unassembled WGS sequence"/>
</dbReference>
<comment type="caution">
    <text evidence="3">The sequence shown here is derived from an EMBL/GenBank/DDBJ whole genome shotgun (WGS) entry which is preliminary data.</text>
</comment>
<dbReference type="PANTHER" id="PTHR44167">
    <property type="entry name" value="OVARIAN-SPECIFIC SERINE/THREONINE-PROTEIN KINASE LOK-RELATED"/>
    <property type="match status" value="1"/>
</dbReference>
<proteinExistence type="predicted"/>
<gene>
    <name evidence="3" type="ORF">R1sor_006021</name>
</gene>
<evidence type="ECO:0000259" key="2">
    <source>
        <dbReference type="PROSITE" id="PS50011"/>
    </source>
</evidence>
<dbReference type="PROSITE" id="PS50011">
    <property type="entry name" value="PROTEIN_KINASE_DOM"/>
    <property type="match status" value="1"/>
</dbReference>
<evidence type="ECO:0000313" key="4">
    <source>
        <dbReference type="Proteomes" id="UP001633002"/>
    </source>
</evidence>
<keyword evidence="4" id="KW-1185">Reference proteome</keyword>
<dbReference type="InterPro" id="IPR011009">
    <property type="entry name" value="Kinase-like_dom_sf"/>
</dbReference>
<evidence type="ECO:0000313" key="3">
    <source>
        <dbReference type="EMBL" id="KAL3692370.1"/>
    </source>
</evidence>
<organism evidence="3 4">
    <name type="scientific">Riccia sorocarpa</name>
    <dbReference type="NCBI Taxonomy" id="122646"/>
    <lineage>
        <taxon>Eukaryota</taxon>
        <taxon>Viridiplantae</taxon>
        <taxon>Streptophyta</taxon>
        <taxon>Embryophyta</taxon>
        <taxon>Marchantiophyta</taxon>
        <taxon>Marchantiopsida</taxon>
        <taxon>Marchantiidae</taxon>
        <taxon>Marchantiales</taxon>
        <taxon>Ricciaceae</taxon>
        <taxon>Riccia</taxon>
    </lineage>
</organism>
<reference evidence="3 4" key="1">
    <citation type="submission" date="2024-09" db="EMBL/GenBank/DDBJ databases">
        <title>Chromosome-scale assembly of Riccia sorocarpa.</title>
        <authorList>
            <person name="Paukszto L."/>
        </authorList>
    </citation>
    <scope>NUCLEOTIDE SEQUENCE [LARGE SCALE GENOMIC DNA]</scope>
    <source>
        <strain evidence="3">LP-2024</strain>
        <tissue evidence="3">Aerial parts of the thallus</tissue>
    </source>
</reference>
<feature type="region of interest" description="Disordered" evidence="1">
    <location>
        <begin position="152"/>
        <end position="176"/>
    </location>
</feature>
<feature type="compositionally biased region" description="Basic and acidic residues" evidence="1">
    <location>
        <begin position="166"/>
        <end position="176"/>
    </location>
</feature>
<accession>A0ABD3HL75</accession>
<protein>
    <recommendedName>
        <fullName evidence="2">Protein kinase domain-containing protein</fullName>
    </recommendedName>
</protein>
<feature type="domain" description="Protein kinase" evidence="2">
    <location>
        <begin position="1"/>
        <end position="152"/>
    </location>
</feature>
<dbReference type="InterPro" id="IPR000719">
    <property type="entry name" value="Prot_kinase_dom"/>
</dbReference>